<name>A0AAW0QDK1_9PEZI</name>
<keyword evidence="4" id="KW-0378">Hydrolase</keyword>
<feature type="compositionally biased region" description="Polar residues" evidence="3">
    <location>
        <begin position="242"/>
        <end position="254"/>
    </location>
</feature>
<keyword evidence="1" id="KW-0147">Chitin-binding</keyword>
<evidence type="ECO:0000256" key="2">
    <source>
        <dbReference type="ARBA" id="ARBA00023026"/>
    </source>
</evidence>
<evidence type="ECO:0000256" key="3">
    <source>
        <dbReference type="SAM" id="MobiDB-lite"/>
    </source>
</evidence>
<dbReference type="GO" id="GO:0008061">
    <property type="term" value="F:chitin binding"/>
    <property type="evidence" value="ECO:0007669"/>
    <property type="project" value="UniProtKB-KW"/>
</dbReference>
<evidence type="ECO:0000256" key="1">
    <source>
        <dbReference type="ARBA" id="ARBA00022669"/>
    </source>
</evidence>
<accession>A0AAW0QDK1</accession>
<dbReference type="PANTHER" id="PTHR47700:SF2">
    <property type="entry name" value="CHITINASE"/>
    <property type="match status" value="1"/>
</dbReference>
<dbReference type="GO" id="GO:0016787">
    <property type="term" value="F:hydrolase activity"/>
    <property type="evidence" value="ECO:0007669"/>
    <property type="project" value="UniProtKB-KW"/>
</dbReference>
<feature type="region of interest" description="Disordered" evidence="3">
    <location>
        <begin position="223"/>
        <end position="258"/>
    </location>
</feature>
<proteinExistence type="predicted"/>
<sequence>MDKDNKAQRKALYPGINFLGSADWAVDLQTNDGDNNESGGDGSSDQTLYIDPAIWGSVTPRVTAPPGVTLIWPPMPLSAPTTITFPPWTTSVSYSSLTTRTSTGSDGSATTSPFYVYITWQTVLNIPPVTTTEIPVWGVTLDESSTEGVILLTSSIQPPPFTITVTPVVNGSTSVLEASETTTTTPIPIFWGTRTYTPPIVMRTEGRSTTVVGGVTMPAGIITVTPNPHPMTTPTPKTTDPVLNSRQPSWTSGTGAKIQPTAKPGCKGCGTACKLFCDSLCPFCPPGIFGNPRGGGSSGSNPNDPDEDPDHPHYTVLVNDLGGDEFPLFESVEDLEALEAGVQEWFISGLSSFELTKTITTTKKRTTSTTTVVVPGPEPPRAKCDYWYELSLLHFRVSAIKNWAVEDRGRGLHDNENGCGALSGWSWYTLTENREPVVDFDLPLFMKEGCVERAIASAGGPKIECKYNGFKLESVDGEGQGTSPIPFYVPMDWSKESLVSGAVPAVPTTSWSVPGGT</sequence>
<gene>
    <name evidence="4" type="ORF">PG999_014500</name>
</gene>
<comment type="caution">
    <text evidence="4">The sequence shown here is derived from an EMBL/GenBank/DDBJ whole genome shotgun (WGS) entry which is preliminary data.</text>
</comment>
<evidence type="ECO:0000313" key="4">
    <source>
        <dbReference type="EMBL" id="KAK8092913.1"/>
    </source>
</evidence>
<dbReference type="Proteomes" id="UP001392437">
    <property type="component" value="Unassembled WGS sequence"/>
</dbReference>
<reference evidence="4 5" key="1">
    <citation type="submission" date="2023-01" db="EMBL/GenBank/DDBJ databases">
        <title>Analysis of 21 Apiospora genomes using comparative genomics revels a genus with tremendous synthesis potential of carbohydrate active enzymes and secondary metabolites.</title>
        <authorList>
            <person name="Sorensen T."/>
        </authorList>
    </citation>
    <scope>NUCLEOTIDE SEQUENCE [LARGE SCALE GENOMIC DNA]</scope>
    <source>
        <strain evidence="4 5">CBS 117206</strain>
    </source>
</reference>
<dbReference type="AlphaFoldDB" id="A0AAW0QDK1"/>
<dbReference type="PANTHER" id="PTHR47700">
    <property type="entry name" value="V CHITINASE, PUTATIVE (AFU_ORTHOLOGUE AFUA_6G13720)-RELATED"/>
    <property type="match status" value="1"/>
</dbReference>
<dbReference type="EMBL" id="JAQQWP010000012">
    <property type="protein sequence ID" value="KAK8092913.1"/>
    <property type="molecule type" value="Genomic_DNA"/>
</dbReference>
<dbReference type="InterPro" id="IPR053214">
    <property type="entry name" value="LysM12-like"/>
</dbReference>
<keyword evidence="5" id="KW-1185">Reference proteome</keyword>
<evidence type="ECO:0000313" key="5">
    <source>
        <dbReference type="Proteomes" id="UP001392437"/>
    </source>
</evidence>
<keyword evidence="2" id="KW-0843">Virulence</keyword>
<protein>
    <submittedName>
        <fullName evidence="4">Glycoside hydrolase</fullName>
    </submittedName>
</protein>
<organism evidence="4 5">
    <name type="scientific">Apiospora kogelbergensis</name>
    <dbReference type="NCBI Taxonomy" id="1337665"/>
    <lineage>
        <taxon>Eukaryota</taxon>
        <taxon>Fungi</taxon>
        <taxon>Dikarya</taxon>
        <taxon>Ascomycota</taxon>
        <taxon>Pezizomycotina</taxon>
        <taxon>Sordariomycetes</taxon>
        <taxon>Xylariomycetidae</taxon>
        <taxon>Amphisphaeriales</taxon>
        <taxon>Apiosporaceae</taxon>
        <taxon>Apiospora</taxon>
    </lineage>
</organism>